<dbReference type="AlphaFoldDB" id="A2F6S6"/>
<protein>
    <recommendedName>
        <fullName evidence="3">Ubiquitin-like domain-containing protein</fullName>
    </recommendedName>
</protein>
<dbReference type="InParanoid" id="A2F6S6"/>
<organism evidence="1 2">
    <name type="scientific">Trichomonas vaginalis (strain ATCC PRA-98 / G3)</name>
    <dbReference type="NCBI Taxonomy" id="412133"/>
    <lineage>
        <taxon>Eukaryota</taxon>
        <taxon>Metamonada</taxon>
        <taxon>Parabasalia</taxon>
        <taxon>Trichomonadida</taxon>
        <taxon>Trichomonadidae</taxon>
        <taxon>Trichomonas</taxon>
    </lineage>
</organism>
<dbReference type="EMBL" id="DS113639">
    <property type="protein sequence ID" value="EAX99404.1"/>
    <property type="molecule type" value="Genomic_DNA"/>
</dbReference>
<dbReference type="SUPFAM" id="SSF54236">
    <property type="entry name" value="Ubiquitin-like"/>
    <property type="match status" value="1"/>
</dbReference>
<dbReference type="KEGG" id="tva:4757210"/>
<reference evidence="1" key="1">
    <citation type="submission" date="2006-10" db="EMBL/GenBank/DDBJ databases">
        <authorList>
            <person name="Amadeo P."/>
            <person name="Zhao Q."/>
            <person name="Wortman J."/>
            <person name="Fraser-Liggett C."/>
            <person name="Carlton J."/>
        </authorList>
    </citation>
    <scope>NUCLEOTIDE SEQUENCE</scope>
    <source>
        <strain evidence="1">G3</strain>
    </source>
</reference>
<reference evidence="1" key="2">
    <citation type="journal article" date="2007" name="Science">
        <title>Draft genome sequence of the sexually transmitted pathogen Trichomonas vaginalis.</title>
        <authorList>
            <person name="Carlton J.M."/>
            <person name="Hirt R.P."/>
            <person name="Silva J.C."/>
            <person name="Delcher A.L."/>
            <person name="Schatz M."/>
            <person name="Zhao Q."/>
            <person name="Wortman J.R."/>
            <person name="Bidwell S.L."/>
            <person name="Alsmark U.C.M."/>
            <person name="Besteiro S."/>
            <person name="Sicheritz-Ponten T."/>
            <person name="Noel C.J."/>
            <person name="Dacks J.B."/>
            <person name="Foster P.G."/>
            <person name="Simillion C."/>
            <person name="Van de Peer Y."/>
            <person name="Miranda-Saavedra D."/>
            <person name="Barton G.J."/>
            <person name="Westrop G.D."/>
            <person name="Mueller S."/>
            <person name="Dessi D."/>
            <person name="Fiori P.L."/>
            <person name="Ren Q."/>
            <person name="Paulsen I."/>
            <person name="Zhang H."/>
            <person name="Bastida-Corcuera F.D."/>
            <person name="Simoes-Barbosa A."/>
            <person name="Brown M.T."/>
            <person name="Hayes R.D."/>
            <person name="Mukherjee M."/>
            <person name="Okumura C.Y."/>
            <person name="Schneider R."/>
            <person name="Smith A.J."/>
            <person name="Vanacova S."/>
            <person name="Villalvazo M."/>
            <person name="Haas B.J."/>
            <person name="Pertea M."/>
            <person name="Feldblyum T.V."/>
            <person name="Utterback T.R."/>
            <person name="Shu C.L."/>
            <person name="Osoegawa K."/>
            <person name="de Jong P.J."/>
            <person name="Hrdy I."/>
            <person name="Horvathova L."/>
            <person name="Zubacova Z."/>
            <person name="Dolezal P."/>
            <person name="Malik S.B."/>
            <person name="Logsdon J.M. Jr."/>
            <person name="Henze K."/>
            <person name="Gupta A."/>
            <person name="Wang C.C."/>
            <person name="Dunne R.L."/>
            <person name="Upcroft J.A."/>
            <person name="Upcroft P."/>
            <person name="White O."/>
            <person name="Salzberg S.L."/>
            <person name="Tang P."/>
            <person name="Chiu C.-H."/>
            <person name="Lee Y.-S."/>
            <person name="Embley T.M."/>
            <person name="Coombs G.H."/>
            <person name="Mottram J.C."/>
            <person name="Tachezy J."/>
            <person name="Fraser-Liggett C.M."/>
            <person name="Johnson P.J."/>
        </authorList>
    </citation>
    <scope>NUCLEOTIDE SEQUENCE [LARGE SCALE GENOMIC DNA]</scope>
    <source>
        <strain evidence="1">G3</strain>
    </source>
</reference>
<name>A2F6S6_TRIV3</name>
<dbReference type="InterPro" id="IPR029071">
    <property type="entry name" value="Ubiquitin-like_domsf"/>
</dbReference>
<dbReference type="VEuPathDB" id="TrichDB:TVAGG3_0701480"/>
<dbReference type="VEuPathDB" id="TrichDB:TVAG_043120"/>
<dbReference type="Proteomes" id="UP000001542">
    <property type="component" value="Unassembled WGS sequence"/>
</dbReference>
<accession>A2F6S6</accession>
<evidence type="ECO:0008006" key="3">
    <source>
        <dbReference type="Google" id="ProtNLM"/>
    </source>
</evidence>
<dbReference type="RefSeq" id="XP_001312334.1">
    <property type="nucleotide sequence ID" value="XM_001312333.1"/>
</dbReference>
<gene>
    <name evidence="1" type="ORF">TVAG_043120</name>
</gene>
<keyword evidence="2" id="KW-1185">Reference proteome</keyword>
<evidence type="ECO:0000313" key="1">
    <source>
        <dbReference type="EMBL" id="EAX99404.1"/>
    </source>
</evidence>
<evidence type="ECO:0000313" key="2">
    <source>
        <dbReference type="Proteomes" id="UP000001542"/>
    </source>
</evidence>
<dbReference type="SMR" id="A2F6S6"/>
<proteinExistence type="predicted"/>
<sequence length="171" mass="19581">METDPRVTLTLLSPLGDSRMVIVKLSQQVRVLQKMFPLNHRQFYFNGQIMLESRPFSFYSVKDNDSIIAVTYSDPTFLVQVGSLYWQHASIKDSKISDHSRFINSLSLLREYLRMKDVTMRHIEAKPSALRGLLSSVSAIENSKPAIAHTTTITDIPRVLSKEPLPVFWIK</sequence>